<accession>A0ACC0WA63</accession>
<dbReference type="EMBL" id="CM047582">
    <property type="protein sequence ID" value="KAI9915312.1"/>
    <property type="molecule type" value="Genomic_DNA"/>
</dbReference>
<gene>
    <name evidence="1" type="ORF">PsorP6_008165</name>
</gene>
<reference evidence="1 2" key="1">
    <citation type="journal article" date="2022" name="bioRxiv">
        <title>The genome of the oomycete Peronosclerospora sorghi, a cosmopolitan pathogen of maize and sorghum, is inflated with dispersed pseudogenes.</title>
        <authorList>
            <person name="Fletcher K."/>
            <person name="Martin F."/>
            <person name="Isakeit T."/>
            <person name="Cavanaugh K."/>
            <person name="Magill C."/>
            <person name="Michelmore R."/>
        </authorList>
    </citation>
    <scope>NUCLEOTIDE SEQUENCE [LARGE SCALE GENOMIC DNA]</scope>
    <source>
        <strain evidence="1">P6</strain>
    </source>
</reference>
<sequence>MDWNSVRFQKSNNISDAECEHSTQSLILRSRGELDRRDDQVDILDEEERADSPHHRDITSTLTEPLDSEKDIILTQGHPDDLLLRHTRHDHRVPAHPGPESVSANLMDFSGYMTKEEVIAARLLALDRERLRWEQKLGRQ</sequence>
<evidence type="ECO:0000313" key="1">
    <source>
        <dbReference type="EMBL" id="KAI9915312.1"/>
    </source>
</evidence>
<name>A0ACC0WA63_9STRA</name>
<protein>
    <submittedName>
        <fullName evidence="1">Uncharacterized protein</fullName>
    </submittedName>
</protein>
<dbReference type="Proteomes" id="UP001163321">
    <property type="component" value="Chromosome 3"/>
</dbReference>
<keyword evidence="2" id="KW-1185">Reference proteome</keyword>
<evidence type="ECO:0000313" key="2">
    <source>
        <dbReference type="Proteomes" id="UP001163321"/>
    </source>
</evidence>
<comment type="caution">
    <text evidence="1">The sequence shown here is derived from an EMBL/GenBank/DDBJ whole genome shotgun (WGS) entry which is preliminary data.</text>
</comment>
<proteinExistence type="predicted"/>
<organism evidence="1 2">
    <name type="scientific">Peronosclerospora sorghi</name>
    <dbReference type="NCBI Taxonomy" id="230839"/>
    <lineage>
        <taxon>Eukaryota</taxon>
        <taxon>Sar</taxon>
        <taxon>Stramenopiles</taxon>
        <taxon>Oomycota</taxon>
        <taxon>Peronosporomycetes</taxon>
        <taxon>Peronosporales</taxon>
        <taxon>Peronosporaceae</taxon>
        <taxon>Peronosclerospora</taxon>
    </lineage>
</organism>